<dbReference type="GO" id="GO:0008270">
    <property type="term" value="F:zinc ion binding"/>
    <property type="evidence" value="ECO:0007669"/>
    <property type="project" value="UniProtKB-UniRule"/>
</dbReference>
<keyword evidence="14" id="KW-1003">Cell membrane</keyword>
<feature type="binding site" evidence="14">
    <location>
        <position position="463"/>
    </location>
    <ligand>
        <name>Zn(2+)</name>
        <dbReference type="ChEBI" id="CHEBI:29105"/>
        <note>catalytic</note>
    </ligand>
</feature>
<dbReference type="PANTHER" id="PTHR43655">
    <property type="entry name" value="ATP-DEPENDENT PROTEASE"/>
    <property type="match status" value="1"/>
</dbReference>
<dbReference type="Gene3D" id="3.40.1690.20">
    <property type="match status" value="1"/>
</dbReference>
<dbReference type="EMBL" id="FQYP01000006">
    <property type="protein sequence ID" value="SHJ22441.1"/>
    <property type="molecule type" value="Genomic_DNA"/>
</dbReference>
<evidence type="ECO:0000256" key="7">
    <source>
        <dbReference type="ARBA" id="ARBA00022741"/>
    </source>
</evidence>
<evidence type="ECO:0000256" key="4">
    <source>
        <dbReference type="ARBA" id="ARBA00022670"/>
    </source>
</evidence>
<dbReference type="Gene3D" id="1.20.58.760">
    <property type="entry name" value="Peptidase M41"/>
    <property type="match status" value="1"/>
</dbReference>
<evidence type="ECO:0000256" key="5">
    <source>
        <dbReference type="ARBA" id="ARBA00022692"/>
    </source>
</evidence>
<keyword evidence="4 14" id="KW-0645">Protease</keyword>
<dbReference type="InterPro" id="IPR003593">
    <property type="entry name" value="AAA+_ATPase"/>
</dbReference>
<keyword evidence="17" id="KW-0132">Cell division</keyword>
<comment type="cofactor">
    <cofactor evidence="14">
        <name>Zn(2+)</name>
        <dbReference type="ChEBI" id="CHEBI:29105"/>
    </cofactor>
    <text evidence="14">Binds 1 zinc ion per subunit.</text>
</comment>
<comment type="similarity">
    <text evidence="3">In the N-terminal section; belongs to the AAA ATPase family.</text>
</comment>
<dbReference type="STRING" id="570521.SAMN04488508_106318"/>
<feature type="transmembrane region" description="Helical" evidence="14">
    <location>
        <begin position="140"/>
        <end position="161"/>
    </location>
</feature>
<comment type="function">
    <text evidence="14">Acts as a processive, ATP-dependent zinc metallopeptidase for both cytoplasmic and membrane proteins. Plays a role in the quality control of integral membrane proteins.</text>
</comment>
<feature type="domain" description="AAA+ ATPase" evidence="16">
    <location>
        <begin position="231"/>
        <end position="371"/>
    </location>
</feature>
<accession>A0A1M6HJV2</accession>
<evidence type="ECO:0000256" key="3">
    <source>
        <dbReference type="ARBA" id="ARBA00010550"/>
    </source>
</evidence>
<name>A0A1M6HJV2_9FLAO</name>
<dbReference type="InterPro" id="IPR041569">
    <property type="entry name" value="AAA_lid_3"/>
</dbReference>
<evidence type="ECO:0000256" key="10">
    <source>
        <dbReference type="ARBA" id="ARBA00022840"/>
    </source>
</evidence>
<evidence type="ECO:0000313" key="17">
    <source>
        <dbReference type="EMBL" id="SHJ22441.1"/>
    </source>
</evidence>
<keyword evidence="7 14" id="KW-0547">Nucleotide-binding</keyword>
<comment type="subcellular location">
    <subcellularLocation>
        <location evidence="14">Cell membrane</location>
        <topology evidence="14">Multi-pass membrane protein</topology>
        <orientation evidence="14">Cytoplasmic side</orientation>
    </subcellularLocation>
    <subcellularLocation>
        <location evidence="1">Membrane</location>
        <topology evidence="1">Multi-pass membrane protein</topology>
    </subcellularLocation>
</comment>
<feature type="binding site" evidence="14">
    <location>
        <position position="467"/>
    </location>
    <ligand>
        <name>Zn(2+)</name>
        <dbReference type="ChEBI" id="CHEBI:29105"/>
        <note>catalytic</note>
    </ligand>
</feature>
<feature type="binding site" evidence="14">
    <location>
        <position position="538"/>
    </location>
    <ligand>
        <name>Zn(2+)</name>
        <dbReference type="ChEBI" id="CHEBI:29105"/>
        <note>catalytic</note>
    </ligand>
</feature>
<dbReference type="Gene3D" id="3.40.50.300">
    <property type="entry name" value="P-loop containing nucleotide triphosphate hydrolases"/>
    <property type="match status" value="1"/>
</dbReference>
<comment type="similarity">
    <text evidence="14">In the central section; belongs to the AAA ATPase family.</text>
</comment>
<comment type="subunit">
    <text evidence="14">Homohexamer.</text>
</comment>
<dbReference type="HAMAP" id="MF_01458">
    <property type="entry name" value="FtsH"/>
    <property type="match status" value="1"/>
</dbReference>
<dbReference type="FunFam" id="3.40.50.300:FF:000001">
    <property type="entry name" value="ATP-dependent zinc metalloprotease FtsH"/>
    <property type="match status" value="1"/>
</dbReference>
<dbReference type="GO" id="GO:0016887">
    <property type="term" value="F:ATP hydrolysis activity"/>
    <property type="evidence" value="ECO:0007669"/>
    <property type="project" value="UniProtKB-UniRule"/>
</dbReference>
<comment type="similarity">
    <text evidence="15">Belongs to the AAA ATPase family.</text>
</comment>
<evidence type="ECO:0000256" key="6">
    <source>
        <dbReference type="ARBA" id="ARBA00022723"/>
    </source>
</evidence>
<evidence type="ECO:0000256" key="8">
    <source>
        <dbReference type="ARBA" id="ARBA00022801"/>
    </source>
</evidence>
<evidence type="ECO:0000256" key="13">
    <source>
        <dbReference type="ARBA" id="ARBA00023136"/>
    </source>
</evidence>
<dbReference type="InterPro" id="IPR003959">
    <property type="entry name" value="ATPase_AAA_core"/>
</dbReference>
<evidence type="ECO:0000256" key="14">
    <source>
        <dbReference type="HAMAP-Rule" id="MF_01458"/>
    </source>
</evidence>
<dbReference type="InterPro" id="IPR037219">
    <property type="entry name" value="Peptidase_M41-like"/>
</dbReference>
<dbReference type="SUPFAM" id="SSF140990">
    <property type="entry name" value="FtsH protease domain-like"/>
    <property type="match status" value="1"/>
</dbReference>
<dbReference type="GO" id="GO:0051301">
    <property type="term" value="P:cell division"/>
    <property type="evidence" value="ECO:0007669"/>
    <property type="project" value="UniProtKB-KW"/>
</dbReference>
<dbReference type="Proteomes" id="UP000184432">
    <property type="component" value="Unassembled WGS sequence"/>
</dbReference>
<evidence type="ECO:0000259" key="16">
    <source>
        <dbReference type="SMART" id="SM00382"/>
    </source>
</evidence>
<keyword evidence="18" id="KW-1185">Reference proteome</keyword>
<proteinExistence type="inferred from homology"/>
<dbReference type="FunFam" id="1.20.58.760:FF:000003">
    <property type="entry name" value="AFG3-like AAA ATPase 2"/>
    <property type="match status" value="1"/>
</dbReference>
<dbReference type="AlphaFoldDB" id="A0A1M6HJV2"/>
<evidence type="ECO:0000256" key="9">
    <source>
        <dbReference type="ARBA" id="ARBA00022833"/>
    </source>
</evidence>
<dbReference type="FunFam" id="1.10.8.60:FF:000019">
    <property type="entry name" value="AFG3-like AAA ATPase 2"/>
    <property type="match status" value="1"/>
</dbReference>
<dbReference type="RefSeq" id="WP_073317336.1">
    <property type="nucleotide sequence ID" value="NZ_FQYP01000006.1"/>
</dbReference>
<keyword evidence="10 14" id="KW-0067">ATP-binding</keyword>
<keyword evidence="5 14" id="KW-0812">Transmembrane</keyword>
<dbReference type="Pfam" id="PF01434">
    <property type="entry name" value="Peptidase_M41"/>
    <property type="match status" value="1"/>
</dbReference>
<comment type="similarity">
    <text evidence="2 14">In the C-terminal section; belongs to the peptidase M41 family.</text>
</comment>
<organism evidence="17 18">
    <name type="scientific">Aquimarina spongiae</name>
    <dbReference type="NCBI Taxonomy" id="570521"/>
    <lineage>
        <taxon>Bacteria</taxon>
        <taxon>Pseudomonadati</taxon>
        <taxon>Bacteroidota</taxon>
        <taxon>Flavobacteriia</taxon>
        <taxon>Flavobacteriales</taxon>
        <taxon>Flavobacteriaceae</taxon>
        <taxon>Aquimarina</taxon>
    </lineage>
</organism>
<keyword evidence="8 14" id="KW-0378">Hydrolase</keyword>
<feature type="transmembrane region" description="Helical" evidence="14">
    <location>
        <begin position="20"/>
        <end position="41"/>
    </location>
</feature>
<dbReference type="EC" id="3.4.24.-" evidence="14"/>
<reference evidence="18" key="1">
    <citation type="submission" date="2016-11" db="EMBL/GenBank/DDBJ databases">
        <authorList>
            <person name="Varghese N."/>
            <person name="Submissions S."/>
        </authorList>
    </citation>
    <scope>NUCLEOTIDE SEQUENCE [LARGE SCALE GENOMIC DNA]</scope>
    <source>
        <strain evidence="18">DSM 22623</strain>
    </source>
</reference>
<dbReference type="NCBIfam" id="TIGR01241">
    <property type="entry name" value="FtsH_fam"/>
    <property type="match status" value="1"/>
</dbReference>
<keyword evidence="13 14" id="KW-0472">Membrane</keyword>
<dbReference type="InterPro" id="IPR005936">
    <property type="entry name" value="FtsH"/>
</dbReference>
<feature type="binding site" evidence="14">
    <location>
        <begin position="239"/>
        <end position="246"/>
    </location>
    <ligand>
        <name>ATP</name>
        <dbReference type="ChEBI" id="CHEBI:30616"/>
    </ligand>
</feature>
<dbReference type="InterPro" id="IPR027417">
    <property type="entry name" value="P-loop_NTPase"/>
</dbReference>
<keyword evidence="17" id="KW-0131">Cell cycle</keyword>
<evidence type="ECO:0000256" key="15">
    <source>
        <dbReference type="RuleBase" id="RU003651"/>
    </source>
</evidence>
<dbReference type="CDD" id="cd19501">
    <property type="entry name" value="RecA-like_FtsH"/>
    <property type="match status" value="1"/>
</dbReference>
<keyword evidence="6 14" id="KW-0479">Metal-binding</keyword>
<evidence type="ECO:0000313" key="18">
    <source>
        <dbReference type="Proteomes" id="UP000184432"/>
    </source>
</evidence>
<dbReference type="InterPro" id="IPR011546">
    <property type="entry name" value="Pept_M41_FtsH_extracell"/>
</dbReference>
<dbReference type="PROSITE" id="PS00674">
    <property type="entry name" value="AAA"/>
    <property type="match status" value="1"/>
</dbReference>
<dbReference type="Pfam" id="PF00004">
    <property type="entry name" value="AAA"/>
    <property type="match status" value="1"/>
</dbReference>
<evidence type="ECO:0000256" key="1">
    <source>
        <dbReference type="ARBA" id="ARBA00004141"/>
    </source>
</evidence>
<dbReference type="GO" id="GO:0004176">
    <property type="term" value="F:ATP-dependent peptidase activity"/>
    <property type="evidence" value="ECO:0007669"/>
    <property type="project" value="InterPro"/>
</dbReference>
<dbReference type="GO" id="GO:0005524">
    <property type="term" value="F:ATP binding"/>
    <property type="evidence" value="ECO:0007669"/>
    <property type="project" value="UniProtKB-UniRule"/>
</dbReference>
<dbReference type="InterPro" id="IPR050928">
    <property type="entry name" value="ATP-dep_Zn_Metalloprotease"/>
</dbReference>
<protein>
    <recommendedName>
        <fullName evidence="14">ATP-dependent zinc metalloprotease FtsH</fullName>
        <ecNumber evidence="14">3.4.24.-</ecNumber>
    </recommendedName>
</protein>
<dbReference type="Pfam" id="PF06480">
    <property type="entry name" value="FtsH_ext"/>
    <property type="match status" value="1"/>
</dbReference>
<evidence type="ECO:0000256" key="2">
    <source>
        <dbReference type="ARBA" id="ARBA00010044"/>
    </source>
</evidence>
<dbReference type="PANTHER" id="PTHR43655:SF2">
    <property type="entry name" value="AFG3 LIKE MATRIX AAA PEPTIDASE SUBUNIT 2, ISOFORM A"/>
    <property type="match status" value="1"/>
</dbReference>
<sequence>MAKENKKPEPNKKPKFSAYWIYAIIIVGFLVLNFMGGSSGLGSAPNTSPSEFQDFLEKGEVEKVVVVTNRRQAKVFLTPEARALDKHKEGRSKSILPKSPSDPDYQFEFGDLQNFENKIATIKKENNLSTTVSYDTESSFWGEIFITLLPFALIIGVWIFIMRRMSGGAGGGAGGQIFNIGKSKARLFDQNTDVKVSFENVAGLEGAKEEIQEIVDFLKNPEKYTSLGGKIPKGALLVGPPGTGKTLLAKAVAGEAKVPFFSLSGSDFVEMFVGVGASRVRDLFKQAKEKSPAIIFIDEIDAIGRARGKSNFSGSNDERENTLNQLLTEMDGFGTNTNVIVIAATNRADVLDKALMRAGRFDRQIYVDLPDVRERKEIFEVHLRPLKKLDNELDTDFLAKQTPGFSGADIANVCNEAALIAARKGNKAVGKQDFLDAVDRIVGGLEKKNKIITPGEKRAIAFHEAGHATVSWMLEHAAPLVKVTIVPRGQSLGAAWYLPEERLIVRPNQMLDEMCAALGGRAAEQVIFNEISTGALSDLEKVTKQARAMVTIYGLNDKIGNLTYYDSSGQSEYSFAKPYSEQTSELIDKEISNIIETQYQRAIDLLEKHKDKLTELAEVLLEKEVIFKDNLEKIFGERPFGKKEEEIIPEPS</sequence>
<keyword evidence="12 14" id="KW-0482">Metalloprotease</keyword>
<dbReference type="GO" id="GO:0004222">
    <property type="term" value="F:metalloendopeptidase activity"/>
    <property type="evidence" value="ECO:0007669"/>
    <property type="project" value="InterPro"/>
</dbReference>
<dbReference type="Gene3D" id="1.10.8.60">
    <property type="match status" value="1"/>
</dbReference>
<dbReference type="SUPFAM" id="SSF52540">
    <property type="entry name" value="P-loop containing nucleoside triphosphate hydrolases"/>
    <property type="match status" value="1"/>
</dbReference>
<dbReference type="GO" id="GO:0030163">
    <property type="term" value="P:protein catabolic process"/>
    <property type="evidence" value="ECO:0007669"/>
    <property type="project" value="UniProtKB-UniRule"/>
</dbReference>
<gene>
    <name evidence="14" type="primary">ftsH</name>
    <name evidence="17" type="ORF">SAMN04488508_106318</name>
</gene>
<dbReference type="Pfam" id="PF17862">
    <property type="entry name" value="AAA_lid_3"/>
    <property type="match status" value="1"/>
</dbReference>
<dbReference type="GO" id="GO:0005886">
    <property type="term" value="C:plasma membrane"/>
    <property type="evidence" value="ECO:0007669"/>
    <property type="project" value="UniProtKB-SubCell"/>
</dbReference>
<dbReference type="SMART" id="SM00382">
    <property type="entry name" value="AAA"/>
    <property type="match status" value="1"/>
</dbReference>
<dbReference type="InterPro" id="IPR000642">
    <property type="entry name" value="Peptidase_M41"/>
</dbReference>
<keyword evidence="11 14" id="KW-1133">Transmembrane helix</keyword>
<evidence type="ECO:0000256" key="11">
    <source>
        <dbReference type="ARBA" id="ARBA00022989"/>
    </source>
</evidence>
<dbReference type="InterPro" id="IPR003960">
    <property type="entry name" value="ATPase_AAA_CS"/>
</dbReference>
<evidence type="ECO:0000256" key="12">
    <source>
        <dbReference type="ARBA" id="ARBA00023049"/>
    </source>
</evidence>
<keyword evidence="9 14" id="KW-0862">Zinc</keyword>
<feature type="active site" evidence="14">
    <location>
        <position position="464"/>
    </location>
</feature>
<dbReference type="OrthoDB" id="9809379at2"/>
<dbReference type="GO" id="GO:0006508">
    <property type="term" value="P:proteolysis"/>
    <property type="evidence" value="ECO:0007669"/>
    <property type="project" value="UniProtKB-KW"/>
</dbReference>